<dbReference type="GO" id="GO:0003743">
    <property type="term" value="F:translation initiation factor activity"/>
    <property type="evidence" value="ECO:0007669"/>
    <property type="project" value="UniProtKB-KW"/>
</dbReference>
<dbReference type="InterPro" id="IPR044123">
    <property type="entry name" value="W2_eIF2B_epsilon"/>
</dbReference>
<dbReference type="Proteomes" id="UP000276133">
    <property type="component" value="Unassembled WGS sequence"/>
</dbReference>
<evidence type="ECO:0000256" key="1">
    <source>
        <dbReference type="ARBA" id="ARBA00004514"/>
    </source>
</evidence>
<evidence type="ECO:0000256" key="5">
    <source>
        <dbReference type="ARBA" id="ARBA00044345"/>
    </source>
</evidence>
<evidence type="ECO:0000256" key="3">
    <source>
        <dbReference type="ARBA" id="ARBA00022490"/>
    </source>
</evidence>
<dbReference type="STRING" id="10195.A0A3M7QAG1"/>
<accession>A0A3M7QAG1</accession>
<comment type="subunit">
    <text evidence="6">Component of the translation initiation factor 2B (eIF2B) complex which is a heterodecamer of two sets of five different subunits: alpha, beta, gamma, delta and epsilon. Subunits alpha, beta and delta comprise a regulatory subcomplex and subunits epsilon and gamma comprise a catalytic subcomplex. Within the complex, the hexameric regulatory complex resides at the center, with the two heterodimeric catalytic subcomplexes bound on opposite sides.</text>
</comment>
<evidence type="ECO:0000256" key="7">
    <source>
        <dbReference type="SAM" id="MobiDB-lite"/>
    </source>
</evidence>
<comment type="similarity">
    <text evidence="2">Belongs to the eIF-2B gamma/epsilon subunits family.</text>
</comment>
<gene>
    <name evidence="9" type="ORF">BpHYR1_002171</name>
</gene>
<dbReference type="GO" id="GO:0005851">
    <property type="term" value="C:eukaryotic translation initiation factor 2B complex"/>
    <property type="evidence" value="ECO:0007669"/>
    <property type="project" value="TreeGrafter"/>
</dbReference>
<dbReference type="EMBL" id="REGN01006892">
    <property type="protein sequence ID" value="RNA07951.1"/>
    <property type="molecule type" value="Genomic_DNA"/>
</dbReference>
<dbReference type="InterPro" id="IPR016024">
    <property type="entry name" value="ARM-type_fold"/>
</dbReference>
<sequence>MSKQDQKKQKPNPKEDIQQEKLQAVLLLDSYGNKFEPLNSNRAECLLPLIGNKTLLDNNIEFLLENGVEEIFLFCTRHHGQIRNHIETMKWRQVVEIHFLYNFTCRSLGDAMREIDAKGLIRSSFILMTATGLISNMNLKSYWENHKQLCKTDKNAVMTMLCVNGQKDLHFPNNEANTLIVHNMAGKILHYDKLNMDSKHCYPNKTTMPFSILDKAYNMRITPVQHSVDSANAKFKFHHQSEQLNATSGYQGGSADTVLHLNTIQNRFDLIESQIYFCNPYVLHMFTDNFDFKTMKEFVIGILNDEEVSGYTIYIDQIQSKFASHFGQINSLNSYFHETMKLLQRVDMVFDYSTRSKYRSLADSINAFAAKSAHMSGNHSKSMRNVFVEHNARIGKNCHLVNCFIGASCTIGNNVKLTNSIVWSNSRIGDNSVLNGTFVASCAKIGTGCRINANNLFADYCKVKDGTCFTDRAVYYTKEVEKRLRSKSSCCVETDESCDENQEAVELAKRIENLSVGVNESNYMKFFVTQKGMIESDDEDEFDLDEGDEDGEEALSIASACSEAHSTSNDTSKNGHFMVIRSQKRNFSESDWLNEWNSEGQSTDGSDESSEEDFDRNSSDNELELGEHVEETETFFVEVVDSLKRAIRESLESQNIVLEINGRKHANGIQIDDTCYYLAKAIFYLPIATSAVDRNLTLKEQQDGNQSLDYLKSLKVYLEKLAPVIENYFTKTKQSQRLFLESLQDFFLNTKLHSDQAPNSFLDTYYVKTLLHMFNECEFLDESIIIEWHQQQTALLDKSKKSDLSLLDTQQRVQASKILLKEHSIEKLKPFIEWLKEDEEDED</sequence>
<dbReference type="OrthoDB" id="424572at2759"/>
<evidence type="ECO:0000313" key="10">
    <source>
        <dbReference type="Proteomes" id="UP000276133"/>
    </source>
</evidence>
<comment type="caution">
    <text evidence="9">The sequence shown here is derived from an EMBL/GenBank/DDBJ whole genome shotgun (WGS) entry which is preliminary data.</text>
</comment>
<protein>
    <recommendedName>
        <fullName evidence="4">Translation initiation factor eIF2B subunit epsilon</fullName>
    </recommendedName>
    <alternativeName>
        <fullName evidence="5">eIF2B GDP-GTP exchange factor subunit epsilon</fullName>
    </alternativeName>
</protein>
<feature type="region of interest" description="Disordered" evidence="7">
    <location>
        <begin position="595"/>
        <end position="620"/>
    </location>
</feature>
<evidence type="ECO:0000259" key="8">
    <source>
        <dbReference type="PROSITE" id="PS51363"/>
    </source>
</evidence>
<dbReference type="AlphaFoldDB" id="A0A3M7QAG1"/>
<keyword evidence="9" id="KW-0648">Protein biosynthesis</keyword>
<evidence type="ECO:0000256" key="6">
    <source>
        <dbReference type="ARBA" id="ARBA00046432"/>
    </source>
</evidence>
<dbReference type="PROSITE" id="PS51363">
    <property type="entry name" value="W2"/>
    <property type="match status" value="1"/>
</dbReference>
<feature type="domain" description="W2" evidence="8">
    <location>
        <begin position="629"/>
        <end position="843"/>
    </location>
</feature>
<reference evidence="9 10" key="1">
    <citation type="journal article" date="2018" name="Sci. Rep.">
        <title>Genomic signatures of local adaptation to the degree of environmental predictability in rotifers.</title>
        <authorList>
            <person name="Franch-Gras L."/>
            <person name="Hahn C."/>
            <person name="Garcia-Roger E.M."/>
            <person name="Carmona M.J."/>
            <person name="Serra M."/>
            <person name="Gomez A."/>
        </authorList>
    </citation>
    <scope>NUCLEOTIDE SEQUENCE [LARGE SCALE GENOMIC DNA]</scope>
    <source>
        <strain evidence="9">HYR1</strain>
    </source>
</reference>
<organism evidence="9 10">
    <name type="scientific">Brachionus plicatilis</name>
    <name type="common">Marine rotifer</name>
    <name type="synonym">Brachionus muelleri</name>
    <dbReference type="NCBI Taxonomy" id="10195"/>
    <lineage>
        <taxon>Eukaryota</taxon>
        <taxon>Metazoa</taxon>
        <taxon>Spiralia</taxon>
        <taxon>Gnathifera</taxon>
        <taxon>Rotifera</taxon>
        <taxon>Eurotatoria</taxon>
        <taxon>Monogononta</taxon>
        <taxon>Pseudotrocha</taxon>
        <taxon>Ploima</taxon>
        <taxon>Brachionidae</taxon>
        <taxon>Brachionus</taxon>
    </lineage>
</organism>
<dbReference type="InterPro" id="IPR029044">
    <property type="entry name" value="Nucleotide-diphossugar_trans"/>
</dbReference>
<keyword evidence="10" id="KW-1185">Reference proteome</keyword>
<comment type="subcellular location">
    <subcellularLocation>
        <location evidence="1">Cytoplasm</location>
        <location evidence="1">Cytosol</location>
    </subcellularLocation>
</comment>
<dbReference type="InterPro" id="IPR003307">
    <property type="entry name" value="W2_domain"/>
</dbReference>
<dbReference type="Gene3D" id="1.25.40.180">
    <property type="match status" value="1"/>
</dbReference>
<dbReference type="Pfam" id="PF25084">
    <property type="entry name" value="LbH_EIF2B"/>
    <property type="match status" value="1"/>
</dbReference>
<dbReference type="GO" id="GO:0005085">
    <property type="term" value="F:guanyl-nucleotide exchange factor activity"/>
    <property type="evidence" value="ECO:0007669"/>
    <property type="project" value="InterPro"/>
</dbReference>
<dbReference type="SUPFAM" id="SSF53448">
    <property type="entry name" value="Nucleotide-diphospho-sugar transferases"/>
    <property type="match status" value="1"/>
</dbReference>
<feature type="compositionally biased region" description="Acidic residues" evidence="7">
    <location>
        <begin position="605"/>
        <end position="614"/>
    </location>
</feature>
<proteinExistence type="inferred from homology"/>
<dbReference type="SUPFAM" id="SSF48371">
    <property type="entry name" value="ARM repeat"/>
    <property type="match status" value="1"/>
</dbReference>
<dbReference type="GO" id="GO:0031369">
    <property type="term" value="F:translation initiation factor binding"/>
    <property type="evidence" value="ECO:0007669"/>
    <property type="project" value="InterPro"/>
</dbReference>
<evidence type="ECO:0000313" key="9">
    <source>
        <dbReference type="EMBL" id="RNA07951.1"/>
    </source>
</evidence>
<evidence type="ECO:0000256" key="4">
    <source>
        <dbReference type="ARBA" id="ARBA00044144"/>
    </source>
</evidence>
<dbReference type="Pfam" id="PF02020">
    <property type="entry name" value="W2"/>
    <property type="match status" value="1"/>
</dbReference>
<name>A0A3M7QAG1_BRAPC</name>
<dbReference type="CDD" id="cd11558">
    <property type="entry name" value="W2_eIF2B_epsilon"/>
    <property type="match status" value="1"/>
</dbReference>
<evidence type="ECO:0000256" key="2">
    <source>
        <dbReference type="ARBA" id="ARBA00007878"/>
    </source>
</evidence>
<dbReference type="PANTHER" id="PTHR45887">
    <property type="entry name" value="TRANSLATION INITIATION FACTOR EIF-2B SUBUNIT EPSILON"/>
    <property type="match status" value="1"/>
</dbReference>
<dbReference type="Gene3D" id="3.90.550.10">
    <property type="entry name" value="Spore Coat Polysaccharide Biosynthesis Protein SpsA, Chain A"/>
    <property type="match status" value="1"/>
</dbReference>
<keyword evidence="3" id="KW-0963">Cytoplasm</keyword>
<keyword evidence="9" id="KW-0396">Initiation factor</keyword>
<dbReference type="InterPro" id="IPR056764">
    <property type="entry name" value="LbH_EIF2B3/5"/>
</dbReference>
<dbReference type="InterPro" id="IPR051956">
    <property type="entry name" value="eIF2B_epsilon"/>
</dbReference>
<dbReference type="PANTHER" id="PTHR45887:SF1">
    <property type="entry name" value="TRANSLATION INITIATION FACTOR EIF-2B SUBUNIT EPSILON"/>
    <property type="match status" value="1"/>
</dbReference>
<dbReference type="Gene3D" id="2.160.10.10">
    <property type="entry name" value="Hexapeptide repeat proteins"/>
    <property type="match status" value="1"/>
</dbReference>